<reference evidence="1 2" key="1">
    <citation type="submission" date="2019-10" db="EMBL/GenBank/DDBJ databases">
        <title>Nocardia macrotermitis sp. nov. and Nocardia aurantia sp. nov., isolated from the gut of fungus growing-termite Macrotermes natalensis.</title>
        <authorList>
            <person name="Benndorf R."/>
            <person name="Schwitalla J."/>
            <person name="Martin K."/>
            <person name="De Beer W."/>
            <person name="Kaster A.-K."/>
            <person name="Vollmers J."/>
            <person name="Poulsen M."/>
            <person name="Beemelmanns C."/>
        </authorList>
    </citation>
    <scope>NUCLEOTIDE SEQUENCE [LARGE SCALE GENOMIC DNA]</scope>
    <source>
        <strain evidence="1 2">RB20</strain>
    </source>
</reference>
<gene>
    <name evidence="1" type="ORF">NRB20_48000</name>
</gene>
<protein>
    <submittedName>
        <fullName evidence="1">Uncharacterized protein</fullName>
    </submittedName>
</protein>
<sequence>MYVRFSVRAPALTNLMFAARMDDPSAAPADAVGSRMALGEGLK</sequence>
<name>A0A7K0D7J7_9NOCA</name>
<organism evidence="1 2">
    <name type="scientific">Nocardia macrotermitis</name>
    <dbReference type="NCBI Taxonomy" id="2585198"/>
    <lineage>
        <taxon>Bacteria</taxon>
        <taxon>Bacillati</taxon>
        <taxon>Actinomycetota</taxon>
        <taxon>Actinomycetes</taxon>
        <taxon>Mycobacteriales</taxon>
        <taxon>Nocardiaceae</taxon>
        <taxon>Nocardia</taxon>
    </lineage>
</organism>
<keyword evidence="2" id="KW-1185">Reference proteome</keyword>
<evidence type="ECO:0000313" key="1">
    <source>
        <dbReference type="EMBL" id="MQY21687.1"/>
    </source>
</evidence>
<proteinExistence type="predicted"/>
<accession>A0A7K0D7J7</accession>
<comment type="caution">
    <text evidence="1">The sequence shown here is derived from an EMBL/GenBank/DDBJ whole genome shotgun (WGS) entry which is preliminary data.</text>
</comment>
<dbReference type="Proteomes" id="UP000438448">
    <property type="component" value="Unassembled WGS sequence"/>
</dbReference>
<evidence type="ECO:0000313" key="2">
    <source>
        <dbReference type="Proteomes" id="UP000438448"/>
    </source>
</evidence>
<dbReference type="EMBL" id="WEGK01000010">
    <property type="protein sequence ID" value="MQY21687.1"/>
    <property type="molecule type" value="Genomic_DNA"/>
</dbReference>
<dbReference type="AlphaFoldDB" id="A0A7K0D7J7"/>